<proteinExistence type="predicted"/>
<dbReference type="Proteomes" id="UP000184452">
    <property type="component" value="Unassembled WGS sequence"/>
</dbReference>
<evidence type="ECO:0000313" key="2">
    <source>
        <dbReference type="Proteomes" id="UP000184452"/>
    </source>
</evidence>
<protein>
    <submittedName>
        <fullName evidence="1">Uncharacterized protein</fullName>
    </submittedName>
</protein>
<organism evidence="1 2">
    <name type="scientific">Nocardiopsis flavescens</name>
    <dbReference type="NCBI Taxonomy" id="758803"/>
    <lineage>
        <taxon>Bacteria</taxon>
        <taxon>Bacillati</taxon>
        <taxon>Actinomycetota</taxon>
        <taxon>Actinomycetes</taxon>
        <taxon>Streptosporangiales</taxon>
        <taxon>Nocardiopsidaceae</taxon>
        <taxon>Nocardiopsis</taxon>
    </lineage>
</organism>
<gene>
    <name evidence="1" type="ORF">SAMN05421803_1153</name>
</gene>
<dbReference type="STRING" id="758803.SAMN05421803_1153"/>
<evidence type="ECO:0000313" key="1">
    <source>
        <dbReference type="EMBL" id="SHK17917.1"/>
    </source>
</evidence>
<reference evidence="1 2" key="1">
    <citation type="submission" date="2016-11" db="EMBL/GenBank/DDBJ databases">
        <authorList>
            <person name="Jaros S."/>
            <person name="Januszkiewicz K."/>
            <person name="Wedrychowicz H."/>
        </authorList>
    </citation>
    <scope>NUCLEOTIDE SEQUENCE [LARGE SCALE GENOMIC DNA]</scope>
    <source>
        <strain evidence="1 2">CGMCC 4.5723</strain>
    </source>
</reference>
<dbReference type="RefSeq" id="WP_143173439.1">
    <property type="nucleotide sequence ID" value="NZ_FQZK01000015.1"/>
</dbReference>
<dbReference type="EMBL" id="FQZK01000015">
    <property type="protein sequence ID" value="SHK17917.1"/>
    <property type="molecule type" value="Genomic_DNA"/>
</dbReference>
<accession>A0A1M6QCW6</accession>
<sequence>MSHAQVRTRRTRIDPVPLPVREPSEALAAWGLGDHPGAPGLARDCAGGADAVFRVEETVHGRTVALVSVHGVEGIAGSRAIEMVSDTDALVRGLGIEANLLMINHIFAEWDADRIYFWPEEDHLATIEAYPAMLLEVAEPPGDLAARAAGRRTFVISREDWQKIASVFLRVLSGRD</sequence>
<dbReference type="AlphaFoldDB" id="A0A1M6QCW6"/>
<keyword evidence="2" id="KW-1185">Reference proteome</keyword>
<name>A0A1M6QCW6_9ACTN</name>
<dbReference type="OrthoDB" id="3431936at2"/>